<feature type="domain" description="HTH gntR-type" evidence="4">
    <location>
        <begin position="15"/>
        <end position="82"/>
    </location>
</feature>
<dbReference type="InterPro" id="IPR036388">
    <property type="entry name" value="WH-like_DNA-bd_sf"/>
</dbReference>
<dbReference type="EMBL" id="JAGISH010000024">
    <property type="protein sequence ID" value="MBP0485136.1"/>
    <property type="molecule type" value="Genomic_DNA"/>
</dbReference>
<evidence type="ECO:0000313" key="6">
    <source>
        <dbReference type="Proteomes" id="UP000675940"/>
    </source>
</evidence>
<evidence type="ECO:0000313" key="5">
    <source>
        <dbReference type="EMBL" id="MBP0485136.1"/>
    </source>
</evidence>
<evidence type="ECO:0000256" key="2">
    <source>
        <dbReference type="ARBA" id="ARBA00023125"/>
    </source>
</evidence>
<dbReference type="InterPro" id="IPR008920">
    <property type="entry name" value="TF_FadR/GntR_C"/>
</dbReference>
<dbReference type="Proteomes" id="UP000675940">
    <property type="component" value="Unassembled WGS sequence"/>
</dbReference>
<dbReference type="Pfam" id="PF00392">
    <property type="entry name" value="GntR"/>
    <property type="match status" value="1"/>
</dbReference>
<comment type="caution">
    <text evidence="5">The sequence shown here is derived from an EMBL/GenBank/DDBJ whole genome shotgun (WGS) entry which is preliminary data.</text>
</comment>
<dbReference type="SUPFAM" id="SSF46785">
    <property type="entry name" value="Winged helix' DNA-binding domain"/>
    <property type="match status" value="1"/>
</dbReference>
<name>A0A940S3J4_9RHOB</name>
<evidence type="ECO:0000256" key="1">
    <source>
        <dbReference type="ARBA" id="ARBA00023015"/>
    </source>
</evidence>
<dbReference type="PANTHER" id="PTHR43537:SF6">
    <property type="entry name" value="HTH-TYPE TRANSCRIPTIONAL REPRESSOR RSPR"/>
    <property type="match status" value="1"/>
</dbReference>
<gene>
    <name evidence="5" type="ORF">J5474_21925</name>
</gene>
<protein>
    <submittedName>
        <fullName evidence="5">GntR family transcriptional regulator</fullName>
    </submittedName>
</protein>
<dbReference type="Pfam" id="PF07729">
    <property type="entry name" value="FCD"/>
    <property type="match status" value="1"/>
</dbReference>
<dbReference type="GO" id="GO:0003677">
    <property type="term" value="F:DNA binding"/>
    <property type="evidence" value="ECO:0007669"/>
    <property type="project" value="UniProtKB-KW"/>
</dbReference>
<dbReference type="SMART" id="SM00345">
    <property type="entry name" value="HTH_GNTR"/>
    <property type="match status" value="1"/>
</dbReference>
<accession>A0A940S3J4</accession>
<dbReference type="GO" id="GO:0003700">
    <property type="term" value="F:DNA-binding transcription factor activity"/>
    <property type="evidence" value="ECO:0007669"/>
    <property type="project" value="InterPro"/>
</dbReference>
<dbReference type="AlphaFoldDB" id="A0A940S3J4"/>
<dbReference type="PROSITE" id="PS50949">
    <property type="entry name" value="HTH_GNTR"/>
    <property type="match status" value="1"/>
</dbReference>
<dbReference type="SUPFAM" id="SSF48008">
    <property type="entry name" value="GntR ligand-binding domain-like"/>
    <property type="match status" value="1"/>
</dbReference>
<keyword evidence="1" id="KW-0805">Transcription regulation</keyword>
<evidence type="ECO:0000259" key="4">
    <source>
        <dbReference type="PROSITE" id="PS50949"/>
    </source>
</evidence>
<dbReference type="RefSeq" id="WP_209364101.1">
    <property type="nucleotide sequence ID" value="NZ_JAGISH010000024.1"/>
</dbReference>
<dbReference type="InterPro" id="IPR036390">
    <property type="entry name" value="WH_DNA-bd_sf"/>
</dbReference>
<keyword evidence="2" id="KW-0238">DNA-binding</keyword>
<evidence type="ECO:0000256" key="3">
    <source>
        <dbReference type="ARBA" id="ARBA00023163"/>
    </source>
</evidence>
<dbReference type="InterPro" id="IPR011711">
    <property type="entry name" value="GntR_C"/>
</dbReference>
<proteinExistence type="predicted"/>
<organism evidence="5 6">
    <name type="scientific">Sagittula salina</name>
    <dbReference type="NCBI Taxonomy" id="2820268"/>
    <lineage>
        <taxon>Bacteria</taxon>
        <taxon>Pseudomonadati</taxon>
        <taxon>Pseudomonadota</taxon>
        <taxon>Alphaproteobacteria</taxon>
        <taxon>Rhodobacterales</taxon>
        <taxon>Roseobacteraceae</taxon>
        <taxon>Sagittula</taxon>
    </lineage>
</organism>
<dbReference type="SMART" id="SM00895">
    <property type="entry name" value="FCD"/>
    <property type="match status" value="1"/>
</dbReference>
<keyword evidence="3" id="KW-0804">Transcription</keyword>
<reference evidence="5" key="1">
    <citation type="submission" date="2021-03" db="EMBL/GenBank/DDBJ databases">
        <title>Sagittula salina sp. nov. strain M10.9X isolated from the marine waste.</title>
        <authorList>
            <person name="Satari L."/>
            <person name="Molina-Menor E."/>
            <person name="Vidal-Verdu A."/>
            <person name="Pascual J."/>
            <person name="Pereto J."/>
            <person name="Porcar M."/>
        </authorList>
    </citation>
    <scope>NUCLEOTIDE SEQUENCE</scope>
    <source>
        <strain evidence="5">M10.9X</strain>
    </source>
</reference>
<dbReference type="InterPro" id="IPR000524">
    <property type="entry name" value="Tscrpt_reg_HTH_GntR"/>
</dbReference>
<sequence>MSDTALASLSVAPQKSATDLVFDTLYQAVISLQLPPGTRVSEAEVAQQLNVSRQPVRDAFFRLSKLGFLLIRPQRATQITRISRKAVLDAAFIRTAIESECLREAVRRMTPEAATQLHESLAAQQEALTTDDPTRFHALDDGFHQTLARIAGHSHAWDLISEQKAHMDRVRYLTLSSARQLTVYQEHKRMVEALIAQDVVAAEAQLRAHLGDIANVLERVRAEHPDHFDDSARG</sequence>
<dbReference type="Gene3D" id="1.20.120.530">
    <property type="entry name" value="GntR ligand-binding domain-like"/>
    <property type="match status" value="1"/>
</dbReference>
<dbReference type="Gene3D" id="1.10.10.10">
    <property type="entry name" value="Winged helix-like DNA-binding domain superfamily/Winged helix DNA-binding domain"/>
    <property type="match status" value="1"/>
</dbReference>
<dbReference type="PANTHER" id="PTHR43537">
    <property type="entry name" value="TRANSCRIPTIONAL REGULATOR, GNTR FAMILY"/>
    <property type="match status" value="1"/>
</dbReference>
<keyword evidence="6" id="KW-1185">Reference proteome</keyword>